<dbReference type="STRING" id="27349.A0A0L6UBW4"/>
<evidence type="ECO:0000313" key="1">
    <source>
        <dbReference type="EMBL" id="KNZ46023.1"/>
    </source>
</evidence>
<accession>A0A0L6UBW4</accession>
<gene>
    <name evidence="1" type="ORF">VP01_761g9</name>
</gene>
<organism evidence="1 2">
    <name type="scientific">Puccinia sorghi</name>
    <dbReference type="NCBI Taxonomy" id="27349"/>
    <lineage>
        <taxon>Eukaryota</taxon>
        <taxon>Fungi</taxon>
        <taxon>Dikarya</taxon>
        <taxon>Basidiomycota</taxon>
        <taxon>Pucciniomycotina</taxon>
        <taxon>Pucciniomycetes</taxon>
        <taxon>Pucciniales</taxon>
        <taxon>Pucciniaceae</taxon>
        <taxon>Puccinia</taxon>
    </lineage>
</organism>
<dbReference type="EMBL" id="LAVV01013072">
    <property type="protein sequence ID" value="KNZ46023.1"/>
    <property type="molecule type" value="Genomic_DNA"/>
</dbReference>
<dbReference type="Proteomes" id="UP000037035">
    <property type="component" value="Unassembled WGS sequence"/>
</dbReference>
<protein>
    <submittedName>
        <fullName evidence="1">Uncharacterized protein</fullName>
    </submittedName>
</protein>
<keyword evidence="2" id="KW-1185">Reference proteome</keyword>
<dbReference type="OrthoDB" id="3234349at2759"/>
<proteinExistence type="predicted"/>
<evidence type="ECO:0000313" key="2">
    <source>
        <dbReference type="Proteomes" id="UP000037035"/>
    </source>
</evidence>
<dbReference type="AlphaFoldDB" id="A0A0L6UBW4"/>
<comment type="caution">
    <text evidence="1">The sequence shown here is derived from an EMBL/GenBank/DDBJ whole genome shotgun (WGS) entry which is preliminary data.</text>
</comment>
<name>A0A0L6UBW4_9BASI</name>
<dbReference type="VEuPathDB" id="FungiDB:VP01_761g9"/>
<reference evidence="1 2" key="1">
    <citation type="submission" date="2015-08" db="EMBL/GenBank/DDBJ databases">
        <title>Next Generation Sequencing and Analysis of the Genome of Puccinia sorghi L Schw, the Causal Agent of Maize Common Rust.</title>
        <authorList>
            <person name="Rochi L."/>
            <person name="Burguener G."/>
            <person name="Darino M."/>
            <person name="Turjanski A."/>
            <person name="Kreff E."/>
            <person name="Dieguez M.J."/>
            <person name="Sacco F."/>
        </authorList>
    </citation>
    <scope>NUCLEOTIDE SEQUENCE [LARGE SCALE GENOMIC DNA]</scope>
    <source>
        <strain evidence="1 2">RO10H11247</strain>
    </source>
</reference>
<sequence length="164" mass="19398">MLVKTTTLKQAQKWRDLESEAQGTQAFQENGVQWSELNRLPYWDPVMNISPGIMHNWQKGVLQNHFCFRCFFTHWGIKITQSIWICIEWKEQLHENRVLIDNTCLLVHCTNVLYSETSVICFPGLKFLPNHHFALHIPAQLQWWSTECNFGSSWGKVDWYAPKF</sequence>